<proteinExistence type="inferred from homology"/>
<accession>A0ABQ2HXU2</accession>
<dbReference type="PANTHER" id="PTHR46696:SF6">
    <property type="entry name" value="P450, PUTATIVE (EUROFUNG)-RELATED"/>
    <property type="match status" value="1"/>
</dbReference>
<name>A0ABQ2HXU2_9PSEU</name>
<dbReference type="InterPro" id="IPR002397">
    <property type="entry name" value="Cyt_P450_B"/>
</dbReference>
<evidence type="ECO:0000256" key="1">
    <source>
        <dbReference type="ARBA" id="ARBA00010617"/>
    </source>
</evidence>
<dbReference type="SUPFAM" id="SSF48264">
    <property type="entry name" value="Cytochrome P450"/>
    <property type="match status" value="1"/>
</dbReference>
<dbReference type="InterPro" id="IPR036396">
    <property type="entry name" value="Cyt_P450_sf"/>
</dbReference>
<dbReference type="Pfam" id="PF00067">
    <property type="entry name" value="p450"/>
    <property type="match status" value="1"/>
</dbReference>
<evidence type="ECO:0008006" key="5">
    <source>
        <dbReference type="Google" id="ProtNLM"/>
    </source>
</evidence>
<dbReference type="EMBL" id="BMNC01000004">
    <property type="protein sequence ID" value="GGM94725.1"/>
    <property type="molecule type" value="Genomic_DNA"/>
</dbReference>
<feature type="region of interest" description="Disordered" evidence="2">
    <location>
        <begin position="1"/>
        <end position="40"/>
    </location>
</feature>
<dbReference type="PANTHER" id="PTHR46696">
    <property type="entry name" value="P450, PUTATIVE (EUROFUNG)-RELATED"/>
    <property type="match status" value="1"/>
</dbReference>
<evidence type="ECO:0000256" key="2">
    <source>
        <dbReference type="SAM" id="MobiDB-lite"/>
    </source>
</evidence>
<gene>
    <name evidence="3" type="ORF">GCM10011609_35230</name>
</gene>
<evidence type="ECO:0000313" key="3">
    <source>
        <dbReference type="EMBL" id="GGM94725.1"/>
    </source>
</evidence>
<protein>
    <recommendedName>
        <fullName evidence="5">Cytochrome P450</fullName>
    </recommendedName>
</protein>
<evidence type="ECO:0000313" key="4">
    <source>
        <dbReference type="Proteomes" id="UP000597656"/>
    </source>
</evidence>
<dbReference type="Gene3D" id="1.10.630.10">
    <property type="entry name" value="Cytochrome P450"/>
    <property type="match status" value="1"/>
</dbReference>
<feature type="compositionally biased region" description="Basic and acidic residues" evidence="2">
    <location>
        <begin position="29"/>
        <end position="40"/>
    </location>
</feature>
<sequence>MLRAGKPGEGRATMPEQHSSINSVDWDPEQDRADGTRGDGLRSAERFAEYARLREQAPVAWSDQLGGFFTLTRYADVTAAAVDTKRFRSGRPFIAMPDLVGQIPISLNPPEHRFFRRLLNPFFRPERMRDLEPLIRAFAVEHVEALIEAGESDAMTAFCRPLPARALATLLNLPEGAWQDLLAQFRRFDAVGWKPEQVNNMILGVFSEHIATVVAQRMAEPLDPDDDMFSGALATEIDGEEITVEQVIMIGVQMIAAGHATTADSLSSAIHRLAEDPDLQSRLRADLTLLPDAIEEFIRIDPPLHELSRTPADVVDLHGRTLPDGSAVSLNLPRPTEIPRCSTVRTTWTSRATPTGI</sequence>
<comment type="caution">
    <text evidence="3">The sequence shown here is derived from an EMBL/GenBank/DDBJ whole genome shotgun (WGS) entry which is preliminary data.</text>
</comment>
<dbReference type="Proteomes" id="UP000597656">
    <property type="component" value="Unassembled WGS sequence"/>
</dbReference>
<keyword evidence="4" id="KW-1185">Reference proteome</keyword>
<dbReference type="InterPro" id="IPR001128">
    <property type="entry name" value="Cyt_P450"/>
</dbReference>
<dbReference type="PRINTS" id="PR00359">
    <property type="entry name" value="BP450"/>
</dbReference>
<reference evidence="4" key="1">
    <citation type="journal article" date="2019" name="Int. J. Syst. Evol. Microbiol.">
        <title>The Global Catalogue of Microorganisms (GCM) 10K type strain sequencing project: providing services to taxonomists for standard genome sequencing and annotation.</title>
        <authorList>
            <consortium name="The Broad Institute Genomics Platform"/>
            <consortium name="The Broad Institute Genome Sequencing Center for Infectious Disease"/>
            <person name="Wu L."/>
            <person name="Ma J."/>
        </authorList>
    </citation>
    <scope>NUCLEOTIDE SEQUENCE [LARGE SCALE GENOMIC DNA]</scope>
    <source>
        <strain evidence="4">CGMCC 4.7319</strain>
    </source>
</reference>
<organism evidence="3 4">
    <name type="scientific">Lentzea pudingi</name>
    <dbReference type="NCBI Taxonomy" id="1789439"/>
    <lineage>
        <taxon>Bacteria</taxon>
        <taxon>Bacillati</taxon>
        <taxon>Actinomycetota</taxon>
        <taxon>Actinomycetes</taxon>
        <taxon>Pseudonocardiales</taxon>
        <taxon>Pseudonocardiaceae</taxon>
        <taxon>Lentzea</taxon>
    </lineage>
</organism>
<comment type="similarity">
    <text evidence="1">Belongs to the cytochrome P450 family.</text>
</comment>